<evidence type="ECO:0000313" key="3">
    <source>
        <dbReference type="EMBL" id="PXA04511.1"/>
    </source>
</evidence>
<gene>
    <name evidence="3" type="ORF">DDZ13_04870</name>
</gene>
<dbReference type="InParanoid" id="A0A317ZM93"/>
<keyword evidence="4" id="KW-1185">Reference proteome</keyword>
<accession>A0A317ZM93</accession>
<proteinExistence type="predicted"/>
<name>A0A317ZM93_9BACT</name>
<dbReference type="Pfam" id="PF01882">
    <property type="entry name" value="DUF58"/>
    <property type="match status" value="1"/>
</dbReference>
<reference evidence="3 4" key="1">
    <citation type="submission" date="2018-05" db="EMBL/GenBank/DDBJ databases">
        <title>Coraliomargarita sinensis sp. nov., isolated from a marine solar saltern.</title>
        <authorList>
            <person name="Zhou L.Y."/>
        </authorList>
    </citation>
    <scope>NUCLEOTIDE SEQUENCE [LARGE SCALE GENOMIC DNA]</scope>
    <source>
        <strain evidence="3 4">WN38</strain>
    </source>
</reference>
<comment type="caution">
    <text evidence="3">The sequence shown here is derived from an EMBL/GenBank/DDBJ whole genome shotgun (WGS) entry which is preliminary data.</text>
</comment>
<evidence type="ECO:0000259" key="2">
    <source>
        <dbReference type="Pfam" id="PF01882"/>
    </source>
</evidence>
<dbReference type="OrthoDB" id="9778037at2"/>
<dbReference type="PANTHER" id="PTHR34351:SF1">
    <property type="entry name" value="SLR1927 PROTEIN"/>
    <property type="match status" value="1"/>
</dbReference>
<dbReference type="AlphaFoldDB" id="A0A317ZM93"/>
<keyword evidence="1" id="KW-0812">Transmembrane</keyword>
<organism evidence="3 4">
    <name type="scientific">Coraliomargarita sinensis</name>
    <dbReference type="NCBI Taxonomy" id="2174842"/>
    <lineage>
        <taxon>Bacteria</taxon>
        <taxon>Pseudomonadati</taxon>
        <taxon>Verrucomicrobiota</taxon>
        <taxon>Opitutia</taxon>
        <taxon>Puniceicoccales</taxon>
        <taxon>Coraliomargaritaceae</taxon>
        <taxon>Coraliomargarita</taxon>
    </lineage>
</organism>
<protein>
    <recommendedName>
        <fullName evidence="2">DUF58 domain-containing protein</fullName>
    </recommendedName>
</protein>
<sequence>MTTSKQAEFRSWNDWTDPDFFEEGRQTERRFIPLFIRQIIPLRFQRTKLTLTGWMLIFVAMGIGSAAYNTASNILFMTLSLMLSSLVLSGILSLINFKKLKWNLKAPAHLQVGEVGAAEIELENLKSVFPSMSICFRVGSSENTKDTSLYMPSALPAGATTRLEWTFKPLRRGPCQINLHGVGSKFPFGFLDKSFGETQEHSVLVWPARVDYHFSPEAKGRRYLSGVSRRASGLGSDLLNIREYVPGDPPRLIHWKATARVNKLMVRQVAQEGEGGFHLVVDPDGNLWSGEQFERLCSVVCSLSDDLFHAGRLDSVCVAGEERTLVRSMRDLHGFFDRLAVLSPMSAPGAGGYENGPKNRITFRPQGEGGIAIYVDDLQVGQADD</sequence>
<dbReference type="InterPro" id="IPR002881">
    <property type="entry name" value="DUF58"/>
</dbReference>
<dbReference type="RefSeq" id="WP_110130320.1">
    <property type="nucleotide sequence ID" value="NZ_QHJQ01000003.1"/>
</dbReference>
<dbReference type="EMBL" id="QHJQ01000003">
    <property type="protein sequence ID" value="PXA04511.1"/>
    <property type="molecule type" value="Genomic_DNA"/>
</dbReference>
<feature type="transmembrane region" description="Helical" evidence="1">
    <location>
        <begin position="49"/>
        <end position="68"/>
    </location>
</feature>
<dbReference type="PANTHER" id="PTHR34351">
    <property type="entry name" value="SLR1927 PROTEIN-RELATED"/>
    <property type="match status" value="1"/>
</dbReference>
<evidence type="ECO:0000313" key="4">
    <source>
        <dbReference type="Proteomes" id="UP000247099"/>
    </source>
</evidence>
<feature type="transmembrane region" description="Helical" evidence="1">
    <location>
        <begin position="74"/>
        <end position="95"/>
    </location>
</feature>
<evidence type="ECO:0000256" key="1">
    <source>
        <dbReference type="SAM" id="Phobius"/>
    </source>
</evidence>
<dbReference type="Proteomes" id="UP000247099">
    <property type="component" value="Unassembled WGS sequence"/>
</dbReference>
<keyword evidence="1" id="KW-0472">Membrane</keyword>
<keyword evidence="1" id="KW-1133">Transmembrane helix</keyword>
<feature type="domain" description="DUF58" evidence="2">
    <location>
        <begin position="241"/>
        <end position="283"/>
    </location>
</feature>